<organism evidence="10 11">
    <name type="scientific">Phytohabitans aurantiacus</name>
    <dbReference type="NCBI Taxonomy" id="3016789"/>
    <lineage>
        <taxon>Bacteria</taxon>
        <taxon>Bacillati</taxon>
        <taxon>Actinomycetota</taxon>
        <taxon>Actinomycetes</taxon>
        <taxon>Micromonosporales</taxon>
        <taxon>Micromonosporaceae</taxon>
    </lineage>
</organism>
<comment type="caution">
    <text evidence="10">The sequence shown here is derived from an EMBL/GenBank/DDBJ whole genome shotgun (WGS) entry which is preliminary data.</text>
</comment>
<feature type="transmembrane region" description="Helical" evidence="8">
    <location>
        <begin position="348"/>
        <end position="368"/>
    </location>
</feature>
<dbReference type="PANTHER" id="PTHR30294">
    <property type="entry name" value="MEMBRANE COMPONENT OF ABC TRANSPORTER YHHJ-RELATED"/>
    <property type="match status" value="1"/>
</dbReference>
<keyword evidence="5 8" id="KW-0812">Transmembrane</keyword>
<evidence type="ECO:0000256" key="8">
    <source>
        <dbReference type="SAM" id="Phobius"/>
    </source>
</evidence>
<keyword evidence="11" id="KW-1185">Reference proteome</keyword>
<keyword evidence="4" id="KW-1003">Cell membrane</keyword>
<comment type="similarity">
    <text evidence="2">Belongs to the ABC-2 integral membrane protein family.</text>
</comment>
<gene>
    <name evidence="10" type="ORF">Pa4123_49970</name>
</gene>
<evidence type="ECO:0000256" key="7">
    <source>
        <dbReference type="ARBA" id="ARBA00023136"/>
    </source>
</evidence>
<accession>A0ABQ5R0L8</accession>
<evidence type="ECO:0000256" key="4">
    <source>
        <dbReference type="ARBA" id="ARBA00022475"/>
    </source>
</evidence>
<proteinExistence type="inferred from homology"/>
<sequence>MRRTLRERTSLFFIVLFPMLLILVLGMAFGGTFEPRVGIAAPAREPLAQELVERLRAADGIDVRVHEREDEVVAAVERGDLEAGLVVPGGYDAAVTGQGRAIVRYVVRPGIQGQQVGSVVTAVVDEEAGRLRAARVASAETGLPFDVALGRVDGVAASAPTVTVAVRTAGEADFPENLGRFDLMASSQLLLFIFLTSLTGASALIETRRLGVTRRMLATPVRAGTVVLGEALGRFAVAVLQGVIIMSGAALVFGVDWGAPLPAVLLMVAFALLASGAGLLMGAVARTSEQAVAVGVLLGMAFGALGGAMMPLELFSRTMRAVAHLTPHAWAVDGYAELVRRGGGLLDVLPQIGVLIAGAAALLALASWRLHRVLAN</sequence>
<evidence type="ECO:0000256" key="1">
    <source>
        <dbReference type="ARBA" id="ARBA00004651"/>
    </source>
</evidence>
<evidence type="ECO:0000256" key="3">
    <source>
        <dbReference type="ARBA" id="ARBA00022448"/>
    </source>
</evidence>
<feature type="transmembrane region" description="Helical" evidence="8">
    <location>
        <begin position="291"/>
        <end position="310"/>
    </location>
</feature>
<dbReference type="Pfam" id="PF12698">
    <property type="entry name" value="ABC2_membrane_3"/>
    <property type="match status" value="1"/>
</dbReference>
<evidence type="ECO:0000256" key="2">
    <source>
        <dbReference type="ARBA" id="ARBA00007783"/>
    </source>
</evidence>
<evidence type="ECO:0000259" key="9">
    <source>
        <dbReference type="PROSITE" id="PS51012"/>
    </source>
</evidence>
<reference evidence="10" key="1">
    <citation type="submission" date="2022-12" db="EMBL/GenBank/DDBJ databases">
        <title>New Phytohabitans aurantiacus sp. RD004123 nov., an actinomycete isolated from soil.</title>
        <authorList>
            <person name="Triningsih D.W."/>
            <person name="Harunari E."/>
            <person name="Igarashi Y."/>
        </authorList>
    </citation>
    <scope>NUCLEOTIDE SEQUENCE</scope>
    <source>
        <strain evidence="10">RD004123</strain>
    </source>
</reference>
<keyword evidence="6 8" id="KW-1133">Transmembrane helix</keyword>
<dbReference type="InterPro" id="IPR013525">
    <property type="entry name" value="ABC2_TM"/>
</dbReference>
<comment type="subcellular location">
    <subcellularLocation>
        <location evidence="1">Cell membrane</location>
        <topology evidence="1">Multi-pass membrane protein</topology>
    </subcellularLocation>
</comment>
<feature type="domain" description="ABC transmembrane type-2" evidence="9">
    <location>
        <begin position="149"/>
        <end position="373"/>
    </location>
</feature>
<dbReference type="Proteomes" id="UP001144280">
    <property type="component" value="Unassembled WGS sequence"/>
</dbReference>
<feature type="transmembrane region" description="Helical" evidence="8">
    <location>
        <begin position="261"/>
        <end position="284"/>
    </location>
</feature>
<evidence type="ECO:0000256" key="5">
    <source>
        <dbReference type="ARBA" id="ARBA00022692"/>
    </source>
</evidence>
<evidence type="ECO:0000313" key="10">
    <source>
        <dbReference type="EMBL" id="GLH99721.1"/>
    </source>
</evidence>
<dbReference type="InterPro" id="IPR051449">
    <property type="entry name" value="ABC-2_transporter_component"/>
</dbReference>
<dbReference type="PANTHER" id="PTHR30294:SF38">
    <property type="entry name" value="TRANSPORT PERMEASE PROTEIN"/>
    <property type="match status" value="1"/>
</dbReference>
<evidence type="ECO:0000313" key="11">
    <source>
        <dbReference type="Proteomes" id="UP001144280"/>
    </source>
</evidence>
<keyword evidence="7 8" id="KW-0472">Membrane</keyword>
<feature type="transmembrane region" description="Helical" evidence="8">
    <location>
        <begin position="183"/>
        <end position="205"/>
    </location>
</feature>
<dbReference type="InterPro" id="IPR047817">
    <property type="entry name" value="ABC2_TM_bact-type"/>
</dbReference>
<dbReference type="PROSITE" id="PS51012">
    <property type="entry name" value="ABC_TM2"/>
    <property type="match status" value="1"/>
</dbReference>
<keyword evidence="3" id="KW-0813">Transport</keyword>
<evidence type="ECO:0000256" key="6">
    <source>
        <dbReference type="ARBA" id="ARBA00022989"/>
    </source>
</evidence>
<name>A0ABQ5R0L8_9ACTN</name>
<feature type="transmembrane region" description="Helical" evidence="8">
    <location>
        <begin position="235"/>
        <end position="255"/>
    </location>
</feature>
<protein>
    <recommendedName>
        <fullName evidence="9">ABC transmembrane type-2 domain-containing protein</fullName>
    </recommendedName>
</protein>
<dbReference type="EMBL" id="BSDI01000027">
    <property type="protein sequence ID" value="GLH99721.1"/>
    <property type="molecule type" value="Genomic_DNA"/>
</dbReference>